<reference evidence="2 3" key="1">
    <citation type="submission" date="2019-01" db="EMBL/GenBank/DDBJ databases">
        <title>Novel species of Nocardioides.</title>
        <authorList>
            <person name="Liu Q."/>
            <person name="Xin Y.-H."/>
        </authorList>
    </citation>
    <scope>NUCLEOTIDE SEQUENCE [LARGE SCALE GENOMIC DNA]</scope>
    <source>
        <strain evidence="2 3">CGMCC 4.6875</strain>
    </source>
</reference>
<comment type="caution">
    <text evidence="2">The sequence shown here is derived from an EMBL/GenBank/DDBJ whole genome shotgun (WGS) entry which is preliminary data.</text>
</comment>
<dbReference type="SUPFAM" id="SSF50939">
    <property type="entry name" value="Sialidases"/>
    <property type="match status" value="1"/>
</dbReference>
<evidence type="ECO:0000313" key="2">
    <source>
        <dbReference type="EMBL" id="RYC00050.1"/>
    </source>
</evidence>
<sequence>MSIDQILGDAARGLAADLVPPEVDLGAVHRGARARRRRTQAVVAAAVLATVTTGALLVDGRPDSTPQPVVPVPTPTSTPTPTPTPTPAKDEETAWTPDAQSARDVVLDERARASATGVAAGAPDTRLAIWAAGGRTGVAVTTDAYRTTTYVSVPGLQVGSHQVLSPRDDLFLLSHVNHTDEWLVGADGTVRSVDRVRGEVLPQDERLWFQCAVGGGWRSTWCALDPDSATAYVWPDAWDGSAVHPGSGATPWGANPEPRSVGGTGRLEVWWGSGDEREVRTLATAQFGDYVLDCPADVMALWSVSGPGEGVDIHSSSDGGATWQVTSYAAPTADQWWKVRCAPDGSFVAVDSERGTVLWRAARGDAAFRQVLAAPGVAASIGGADVRTVDGRVVASGEGVAAISEDAGSTWTRVEDWR</sequence>
<evidence type="ECO:0000256" key="1">
    <source>
        <dbReference type="SAM" id="MobiDB-lite"/>
    </source>
</evidence>
<proteinExistence type="predicted"/>
<accession>A0A4Q2SCW8</accession>
<dbReference type="RefSeq" id="WP_129455946.1">
    <property type="nucleotide sequence ID" value="NZ_JACXYX010000001.1"/>
</dbReference>
<dbReference type="AlphaFoldDB" id="A0A4Q2SCW8"/>
<keyword evidence="3" id="KW-1185">Reference proteome</keyword>
<dbReference type="Proteomes" id="UP000293291">
    <property type="component" value="Unassembled WGS sequence"/>
</dbReference>
<feature type="region of interest" description="Disordered" evidence="1">
    <location>
        <begin position="57"/>
        <end position="100"/>
    </location>
</feature>
<feature type="compositionally biased region" description="Pro residues" evidence="1">
    <location>
        <begin position="68"/>
        <end position="86"/>
    </location>
</feature>
<evidence type="ECO:0000313" key="3">
    <source>
        <dbReference type="Proteomes" id="UP000293291"/>
    </source>
</evidence>
<organism evidence="2 3">
    <name type="scientific">Nocardioides ganghwensis</name>
    <dbReference type="NCBI Taxonomy" id="252230"/>
    <lineage>
        <taxon>Bacteria</taxon>
        <taxon>Bacillati</taxon>
        <taxon>Actinomycetota</taxon>
        <taxon>Actinomycetes</taxon>
        <taxon>Propionibacteriales</taxon>
        <taxon>Nocardioidaceae</taxon>
        <taxon>Nocardioides</taxon>
    </lineage>
</organism>
<protein>
    <submittedName>
        <fullName evidence="2">Uncharacterized protein</fullName>
    </submittedName>
</protein>
<dbReference type="OrthoDB" id="9764804at2"/>
<dbReference type="InterPro" id="IPR036278">
    <property type="entry name" value="Sialidase_sf"/>
</dbReference>
<dbReference type="EMBL" id="SDWU01000016">
    <property type="protein sequence ID" value="RYC00050.1"/>
    <property type="molecule type" value="Genomic_DNA"/>
</dbReference>
<gene>
    <name evidence="2" type="ORF">EUA07_14800</name>
</gene>
<name>A0A4Q2SCW8_9ACTN</name>